<dbReference type="SMART" id="SM00470">
    <property type="entry name" value="ParB"/>
    <property type="match status" value="1"/>
</dbReference>
<proteinExistence type="inferred from homology"/>
<dbReference type="InterPro" id="IPR057240">
    <property type="entry name" value="ParB_dimer_C"/>
</dbReference>
<dbReference type="Pfam" id="PF02195">
    <property type="entry name" value="ParB_N"/>
    <property type="match status" value="1"/>
</dbReference>
<dbReference type="GO" id="GO:0005694">
    <property type="term" value="C:chromosome"/>
    <property type="evidence" value="ECO:0007669"/>
    <property type="project" value="TreeGrafter"/>
</dbReference>
<dbReference type="CDD" id="cd16393">
    <property type="entry name" value="SPO0J_N"/>
    <property type="match status" value="1"/>
</dbReference>
<gene>
    <name evidence="6" type="ORF">A3F27_02065</name>
</gene>
<feature type="region of interest" description="Disordered" evidence="4">
    <location>
        <begin position="276"/>
        <end position="341"/>
    </location>
</feature>
<dbReference type="GO" id="GO:0003677">
    <property type="term" value="F:DNA binding"/>
    <property type="evidence" value="ECO:0007669"/>
    <property type="project" value="UniProtKB-KW"/>
</dbReference>
<accession>A0A1F6E891</accession>
<evidence type="ECO:0000256" key="4">
    <source>
        <dbReference type="SAM" id="MobiDB-lite"/>
    </source>
</evidence>
<feature type="compositionally biased region" description="Basic and acidic residues" evidence="4">
    <location>
        <begin position="284"/>
        <end position="296"/>
    </location>
</feature>
<dbReference type="Pfam" id="PF23552">
    <property type="entry name" value="ParB_C"/>
    <property type="match status" value="1"/>
</dbReference>
<dbReference type="PANTHER" id="PTHR33375">
    <property type="entry name" value="CHROMOSOME-PARTITIONING PROTEIN PARB-RELATED"/>
    <property type="match status" value="1"/>
</dbReference>
<dbReference type="InterPro" id="IPR004437">
    <property type="entry name" value="ParB/RepB/Spo0J"/>
</dbReference>
<dbReference type="Proteomes" id="UP000176689">
    <property type="component" value="Unassembled WGS sequence"/>
</dbReference>
<protein>
    <recommendedName>
        <fullName evidence="5">ParB-like N-terminal domain-containing protein</fullName>
    </recommendedName>
</protein>
<sequence>MAHNGYYGDSIFWVEIERIKPNPFQPRRTFDEAALASLAESIRQYGVLQPLTVTRKEIERPGEGIFVEYELIAGERRLRAAKLAGLVQVPVVIRSGEDDDRMKLELAIIENLQREDLSAIDRARAFQRLVTEFGLKHTEIGKRVGKSREYVSNTLRILSLPQDMQDALAAGEISEGHTRPLLMLIDRSEMQRTVFQEIITRRLTVRDAEQVARRIATERVRKSDLTPELLLLERELTEKLGTRVRIEKKDQGGKVLIDFFSVDDLAHIREIFSRQNEQGVPARADAENSKDKEDVPRFSPSGPAPALAEESPEGTAAIPIDTSPKKEEQEDDLYSIRNFTV</sequence>
<evidence type="ECO:0000259" key="5">
    <source>
        <dbReference type="SMART" id="SM00470"/>
    </source>
</evidence>
<dbReference type="InterPro" id="IPR003115">
    <property type="entry name" value="ParB_N"/>
</dbReference>
<name>A0A1F6E891_9BACT</name>
<dbReference type="FunFam" id="3.90.1530.30:FF:000001">
    <property type="entry name" value="Chromosome partitioning protein ParB"/>
    <property type="match status" value="1"/>
</dbReference>
<dbReference type="SUPFAM" id="SSF110849">
    <property type="entry name" value="ParB/Sulfiredoxin"/>
    <property type="match status" value="1"/>
</dbReference>
<reference evidence="6 7" key="1">
    <citation type="journal article" date="2016" name="Nat. Commun.">
        <title>Thousands of microbial genomes shed light on interconnected biogeochemical processes in an aquifer system.</title>
        <authorList>
            <person name="Anantharaman K."/>
            <person name="Brown C.T."/>
            <person name="Hug L.A."/>
            <person name="Sharon I."/>
            <person name="Castelle C.J."/>
            <person name="Probst A.J."/>
            <person name="Thomas B.C."/>
            <person name="Singh A."/>
            <person name="Wilkins M.J."/>
            <person name="Karaoz U."/>
            <person name="Brodie E.L."/>
            <person name="Williams K.H."/>
            <person name="Hubbard S.S."/>
            <person name="Banfield J.F."/>
        </authorList>
    </citation>
    <scope>NUCLEOTIDE SEQUENCE [LARGE SCALE GENOMIC DNA]</scope>
</reference>
<dbReference type="AlphaFoldDB" id="A0A1F6E891"/>
<comment type="similarity">
    <text evidence="1">Belongs to the ParB family.</text>
</comment>
<dbReference type="GO" id="GO:0007059">
    <property type="term" value="P:chromosome segregation"/>
    <property type="evidence" value="ECO:0007669"/>
    <property type="project" value="UniProtKB-KW"/>
</dbReference>
<comment type="caution">
    <text evidence="6">The sequence shown here is derived from an EMBL/GenBank/DDBJ whole genome shotgun (WGS) entry which is preliminary data.</text>
</comment>
<evidence type="ECO:0000256" key="2">
    <source>
        <dbReference type="ARBA" id="ARBA00022829"/>
    </source>
</evidence>
<dbReference type="FunFam" id="1.10.10.2830:FF:000001">
    <property type="entry name" value="Chromosome partitioning protein ParB"/>
    <property type="match status" value="1"/>
</dbReference>
<dbReference type="EMBL" id="MFLP01000027">
    <property type="protein sequence ID" value="OGG69935.1"/>
    <property type="molecule type" value="Genomic_DNA"/>
</dbReference>
<evidence type="ECO:0000313" key="6">
    <source>
        <dbReference type="EMBL" id="OGG69935.1"/>
    </source>
</evidence>
<feature type="domain" description="ParB-like N-terminal" evidence="5">
    <location>
        <begin position="12"/>
        <end position="112"/>
    </location>
</feature>
<dbReference type="InterPro" id="IPR036086">
    <property type="entry name" value="ParB/Sulfiredoxin_sf"/>
</dbReference>
<dbReference type="InterPro" id="IPR050336">
    <property type="entry name" value="Chromosome_partition/occlusion"/>
</dbReference>
<dbReference type="Pfam" id="PF17762">
    <property type="entry name" value="HTH_ParB"/>
    <property type="match status" value="1"/>
</dbReference>
<keyword evidence="2" id="KW-0159">Chromosome partition</keyword>
<dbReference type="Gene3D" id="3.90.1530.30">
    <property type="match status" value="1"/>
</dbReference>
<dbReference type="InterPro" id="IPR041468">
    <property type="entry name" value="HTH_ParB/Spo0J"/>
</dbReference>
<dbReference type="PANTHER" id="PTHR33375:SF1">
    <property type="entry name" value="CHROMOSOME-PARTITIONING PROTEIN PARB-RELATED"/>
    <property type="match status" value="1"/>
</dbReference>
<evidence type="ECO:0000256" key="3">
    <source>
        <dbReference type="ARBA" id="ARBA00023125"/>
    </source>
</evidence>
<evidence type="ECO:0000256" key="1">
    <source>
        <dbReference type="ARBA" id="ARBA00006295"/>
    </source>
</evidence>
<dbReference type="Gene3D" id="1.10.10.2830">
    <property type="match status" value="1"/>
</dbReference>
<evidence type="ECO:0000313" key="7">
    <source>
        <dbReference type="Proteomes" id="UP000176689"/>
    </source>
</evidence>
<dbReference type="SUPFAM" id="SSF109709">
    <property type="entry name" value="KorB DNA-binding domain-like"/>
    <property type="match status" value="1"/>
</dbReference>
<keyword evidence="3" id="KW-0238">DNA-binding</keyword>
<dbReference type="NCBIfam" id="TIGR00180">
    <property type="entry name" value="parB_part"/>
    <property type="match status" value="1"/>
</dbReference>
<organism evidence="6 7">
    <name type="scientific">Candidatus Kaiserbacteria bacterium RIFCSPHIGHO2_12_FULL_53_13</name>
    <dbReference type="NCBI Taxonomy" id="1798502"/>
    <lineage>
        <taxon>Bacteria</taxon>
        <taxon>Candidatus Kaiseribacteriota</taxon>
    </lineage>
</organism>